<dbReference type="PANTHER" id="PTHR32089">
    <property type="entry name" value="METHYL-ACCEPTING CHEMOTAXIS PROTEIN MCPB"/>
    <property type="match status" value="1"/>
</dbReference>
<dbReference type="RefSeq" id="WP_274374622.1">
    <property type="nucleotide sequence ID" value="NZ_CP072943.1"/>
</dbReference>
<feature type="transmembrane region" description="Helical" evidence="4">
    <location>
        <begin position="12"/>
        <end position="34"/>
    </location>
</feature>
<dbReference type="PROSITE" id="PS50111">
    <property type="entry name" value="CHEMOTAXIS_TRANSDUC_2"/>
    <property type="match status" value="1"/>
</dbReference>
<evidence type="ECO:0000313" key="8">
    <source>
        <dbReference type="Proteomes" id="UP000671879"/>
    </source>
</evidence>
<evidence type="ECO:0000256" key="3">
    <source>
        <dbReference type="PROSITE-ProRule" id="PRU00284"/>
    </source>
</evidence>
<dbReference type="GO" id="GO:0007165">
    <property type="term" value="P:signal transduction"/>
    <property type="evidence" value="ECO:0007669"/>
    <property type="project" value="UniProtKB-KW"/>
</dbReference>
<organism evidence="7 8">
    <name type="scientific">Aminithiophilus ramosus</name>
    <dbReference type="NCBI Taxonomy" id="3029084"/>
    <lineage>
        <taxon>Bacteria</taxon>
        <taxon>Thermotogati</taxon>
        <taxon>Synergistota</taxon>
        <taxon>Synergistia</taxon>
        <taxon>Synergistales</taxon>
        <taxon>Aminithiophilaceae</taxon>
        <taxon>Aminithiophilus</taxon>
    </lineage>
</organism>
<evidence type="ECO:0000313" key="7">
    <source>
        <dbReference type="EMBL" id="QTX33337.1"/>
    </source>
</evidence>
<evidence type="ECO:0000259" key="5">
    <source>
        <dbReference type="PROSITE" id="PS50111"/>
    </source>
</evidence>
<comment type="similarity">
    <text evidence="2">Belongs to the methyl-accepting chemotaxis (MCP) protein family.</text>
</comment>
<keyword evidence="4" id="KW-0472">Membrane</keyword>
<dbReference type="PROSITE" id="PS50885">
    <property type="entry name" value="HAMP"/>
    <property type="match status" value="1"/>
</dbReference>
<dbReference type="EMBL" id="CP072943">
    <property type="protein sequence ID" value="QTX33337.1"/>
    <property type="molecule type" value="Genomic_DNA"/>
</dbReference>
<keyword evidence="1 3" id="KW-0807">Transducer</keyword>
<evidence type="ECO:0000259" key="6">
    <source>
        <dbReference type="PROSITE" id="PS50885"/>
    </source>
</evidence>
<dbReference type="Gene3D" id="1.10.287.950">
    <property type="entry name" value="Methyl-accepting chemotaxis protein"/>
    <property type="match status" value="1"/>
</dbReference>
<dbReference type="InterPro" id="IPR004089">
    <property type="entry name" value="MCPsignal_dom"/>
</dbReference>
<dbReference type="Pfam" id="PF00015">
    <property type="entry name" value="MCPsignal"/>
    <property type="match status" value="1"/>
</dbReference>
<name>A0A9Q7APX2_9BACT</name>
<gene>
    <name evidence="7" type="ORF">KAR29_05540</name>
</gene>
<dbReference type="Proteomes" id="UP000671879">
    <property type="component" value="Chromosome"/>
</dbReference>
<feature type="domain" description="HAMP" evidence="6">
    <location>
        <begin position="227"/>
        <end position="282"/>
    </location>
</feature>
<dbReference type="CDD" id="cd06225">
    <property type="entry name" value="HAMP"/>
    <property type="match status" value="1"/>
</dbReference>
<keyword evidence="4" id="KW-1133">Transmembrane helix</keyword>
<dbReference type="SMART" id="SM00304">
    <property type="entry name" value="HAMP"/>
    <property type="match status" value="1"/>
</dbReference>
<reference evidence="8" key="1">
    <citation type="submission" date="2021-04" db="EMBL/GenBank/DDBJ databases">
        <title>A novel Synergistetes isolate from a pyrite-forming mixed culture.</title>
        <authorList>
            <person name="Bunk B."/>
            <person name="Sproer C."/>
            <person name="Spring S."/>
            <person name="Pester M."/>
        </authorList>
    </citation>
    <scope>NUCLEOTIDE SEQUENCE [LARGE SCALE GENOMIC DNA]</scope>
    <source>
        <strain evidence="8">J.5.4.2-T.3.5.2</strain>
    </source>
</reference>
<sequence length="559" mass="60366">MALENAKIGTKLAFGFGVVIAVALSLGAGAFWGLSRLSESLKSVETREIPAMRLLSALNYSRMAIRAVSYEVSLSEYRVTRGDDLQRIKADRERLWRRIDEVWRDLADLVDDTEQGKVLTERLREQYGAWRKSHAELDRLLGAIIGATHLQERESLFRRYQMELEALVPLSDAIGAIFDELTAHINEEADRNIRSDRIASEKLVSTGLLVMIGGILFALFLAFSITASVAGPISAGVALLVRLKEGDLRQDVPDNLLRRGDEIGELARALQALTEGLRSQVGAMTEMVSTLSASAYQISAAVSEVTAGAEETAAAVVETTATMEELRTTAETTNQKSRDVADHAQRGLQTVQKGKAATESLLGAIQRIGEQMTSIAETIIRLSEQSQEIGEITETVEDLAEQSNLLAVNAAVEAAKAGEQGKGFTVVAQEIKSLAEQSKQSARQVQRILKDIQKATDAAVMATEQGSKAVEAGGRDAIPSRESIQAISRSFADAAQSAAQIAAANNELLAGVDQVAQAMESIREAGSQNVAGMKDVDSGARNLKEMGQRLTDLIGRYRV</sequence>
<evidence type="ECO:0000256" key="2">
    <source>
        <dbReference type="ARBA" id="ARBA00029447"/>
    </source>
</evidence>
<feature type="domain" description="Methyl-accepting transducer" evidence="5">
    <location>
        <begin position="287"/>
        <end position="523"/>
    </location>
</feature>
<feature type="transmembrane region" description="Helical" evidence="4">
    <location>
        <begin position="203"/>
        <end position="225"/>
    </location>
</feature>
<keyword evidence="4" id="KW-0812">Transmembrane</keyword>
<keyword evidence="8" id="KW-1185">Reference proteome</keyword>
<dbReference type="PANTHER" id="PTHR32089:SF112">
    <property type="entry name" value="LYSOZYME-LIKE PROTEIN-RELATED"/>
    <property type="match status" value="1"/>
</dbReference>
<evidence type="ECO:0000256" key="4">
    <source>
        <dbReference type="SAM" id="Phobius"/>
    </source>
</evidence>
<dbReference type="SUPFAM" id="SSF58104">
    <property type="entry name" value="Methyl-accepting chemotaxis protein (MCP) signaling domain"/>
    <property type="match status" value="1"/>
</dbReference>
<proteinExistence type="inferred from homology"/>
<dbReference type="InterPro" id="IPR003660">
    <property type="entry name" value="HAMP_dom"/>
</dbReference>
<dbReference type="AlphaFoldDB" id="A0A9Q7APX2"/>
<dbReference type="InterPro" id="IPR024478">
    <property type="entry name" value="HlyB_4HB_MCP"/>
</dbReference>
<dbReference type="GO" id="GO:0016020">
    <property type="term" value="C:membrane"/>
    <property type="evidence" value="ECO:0007669"/>
    <property type="project" value="InterPro"/>
</dbReference>
<accession>A0A9Q7APX2</accession>
<dbReference type="Pfam" id="PF12729">
    <property type="entry name" value="4HB_MCP_1"/>
    <property type="match status" value="1"/>
</dbReference>
<protein>
    <submittedName>
        <fullName evidence="7">Methyl-accepting chemotaxis protein</fullName>
    </submittedName>
</protein>
<evidence type="ECO:0000256" key="1">
    <source>
        <dbReference type="ARBA" id="ARBA00023224"/>
    </source>
</evidence>
<dbReference type="SMART" id="SM00283">
    <property type="entry name" value="MA"/>
    <property type="match status" value="1"/>
</dbReference>
<dbReference type="KEGG" id="aram:KAR29_05540"/>